<protein>
    <submittedName>
        <fullName evidence="7">Ion transporter</fullName>
    </submittedName>
</protein>
<keyword evidence="8" id="KW-1185">Reference proteome</keyword>
<evidence type="ECO:0000313" key="8">
    <source>
        <dbReference type="Proteomes" id="UP000185612"/>
    </source>
</evidence>
<dbReference type="InterPro" id="IPR005821">
    <property type="entry name" value="Ion_trans_dom"/>
</dbReference>
<feature type="transmembrane region" description="Helical" evidence="5">
    <location>
        <begin position="91"/>
        <end position="111"/>
    </location>
</feature>
<dbReference type="InterPro" id="IPR043203">
    <property type="entry name" value="VGCC_Ca_Na"/>
</dbReference>
<organism evidence="7 8">
    <name type="scientific">Buchananella hordeovulneris</name>
    <dbReference type="NCBI Taxonomy" id="52770"/>
    <lineage>
        <taxon>Bacteria</taxon>
        <taxon>Bacillati</taxon>
        <taxon>Actinomycetota</taxon>
        <taxon>Actinomycetes</taxon>
        <taxon>Actinomycetales</taxon>
        <taxon>Actinomycetaceae</taxon>
        <taxon>Buchananella</taxon>
    </lineage>
</organism>
<feature type="transmembrane region" description="Helical" evidence="5">
    <location>
        <begin position="57"/>
        <end position="79"/>
    </location>
</feature>
<comment type="subcellular location">
    <subcellularLocation>
        <location evidence="1">Membrane</location>
        <topology evidence="1">Multi-pass membrane protein</topology>
    </subcellularLocation>
</comment>
<evidence type="ECO:0000256" key="2">
    <source>
        <dbReference type="ARBA" id="ARBA00022692"/>
    </source>
</evidence>
<feature type="transmembrane region" description="Helical" evidence="5">
    <location>
        <begin position="132"/>
        <end position="156"/>
    </location>
</feature>
<dbReference type="OrthoDB" id="5297065at2"/>
<dbReference type="AlphaFoldDB" id="A0A1Q5PXT7"/>
<accession>A0A1Q5PXT7</accession>
<sequence length="294" mass="32635">MAEPWPPNPHAHGLRRRVGEFTLSTPVQSFIVGVIIVNAITMGLHTSERLVASWGGVLYALEHIALAIFIVELVAKMYALGPRFFRDGWNVFDFLVVAIALVPAAGQFAVLRALRVLRVFRLVNRMPQLRRIAAAIIQAIPGIGAIAALMGIVFYVGSVMATTLFGKDFPEWFGTVGRSCYSLFQIMTLESWSMGIVRPVMEHYPYAWAFFVPFIMSSAFVMLNLFVAVIVDAMSNLSSTEAGTVSDPTPVVERPEAREINLFDTDHELLQLRQELREIKELLAAHTAERAASD</sequence>
<gene>
    <name evidence="7" type="ORF">BSZ40_02810</name>
</gene>
<dbReference type="PANTHER" id="PTHR10037">
    <property type="entry name" value="VOLTAGE-GATED CATION CHANNEL CALCIUM AND SODIUM"/>
    <property type="match status" value="1"/>
</dbReference>
<evidence type="ECO:0000256" key="3">
    <source>
        <dbReference type="ARBA" id="ARBA00022989"/>
    </source>
</evidence>
<dbReference type="GO" id="GO:0005248">
    <property type="term" value="F:voltage-gated sodium channel activity"/>
    <property type="evidence" value="ECO:0007669"/>
    <property type="project" value="TreeGrafter"/>
</dbReference>
<comment type="caution">
    <text evidence="7">The sequence shown here is derived from an EMBL/GenBank/DDBJ whole genome shotgun (WGS) entry which is preliminary data.</text>
</comment>
<dbReference type="GO" id="GO:0001518">
    <property type="term" value="C:voltage-gated sodium channel complex"/>
    <property type="evidence" value="ECO:0007669"/>
    <property type="project" value="TreeGrafter"/>
</dbReference>
<reference evidence="8" key="1">
    <citation type="submission" date="2016-12" db="EMBL/GenBank/DDBJ databases">
        <authorList>
            <person name="Meng X."/>
        </authorList>
    </citation>
    <scope>NUCLEOTIDE SEQUENCE [LARGE SCALE GENOMIC DNA]</scope>
    <source>
        <strain evidence="8">DSM 20732</strain>
    </source>
</reference>
<dbReference type="Gene3D" id="1.10.287.70">
    <property type="match status" value="1"/>
</dbReference>
<dbReference type="STRING" id="52770.BSZ40_02810"/>
<name>A0A1Q5PXT7_9ACTO</name>
<evidence type="ECO:0000256" key="4">
    <source>
        <dbReference type="ARBA" id="ARBA00023136"/>
    </source>
</evidence>
<keyword evidence="3 5" id="KW-1133">Transmembrane helix</keyword>
<evidence type="ECO:0000256" key="5">
    <source>
        <dbReference type="SAM" id="Phobius"/>
    </source>
</evidence>
<evidence type="ECO:0000256" key="1">
    <source>
        <dbReference type="ARBA" id="ARBA00004141"/>
    </source>
</evidence>
<dbReference type="SUPFAM" id="SSF81324">
    <property type="entry name" value="Voltage-gated potassium channels"/>
    <property type="match status" value="1"/>
</dbReference>
<keyword evidence="2 5" id="KW-0812">Transmembrane</keyword>
<feature type="transmembrane region" description="Helical" evidence="5">
    <location>
        <begin position="206"/>
        <end position="231"/>
    </location>
</feature>
<evidence type="ECO:0000313" key="7">
    <source>
        <dbReference type="EMBL" id="OKL52421.1"/>
    </source>
</evidence>
<dbReference type="EMBL" id="MQVS01000002">
    <property type="protein sequence ID" value="OKL52421.1"/>
    <property type="molecule type" value="Genomic_DNA"/>
</dbReference>
<dbReference type="Proteomes" id="UP000185612">
    <property type="component" value="Unassembled WGS sequence"/>
</dbReference>
<proteinExistence type="predicted"/>
<keyword evidence="4 5" id="KW-0472">Membrane</keyword>
<dbReference type="Gene3D" id="1.20.120.350">
    <property type="entry name" value="Voltage-gated potassium channels. Chain C"/>
    <property type="match status" value="1"/>
</dbReference>
<evidence type="ECO:0000259" key="6">
    <source>
        <dbReference type="Pfam" id="PF00520"/>
    </source>
</evidence>
<feature type="transmembrane region" description="Helical" evidence="5">
    <location>
        <begin position="27"/>
        <end position="45"/>
    </location>
</feature>
<dbReference type="PANTHER" id="PTHR10037:SF62">
    <property type="entry name" value="SODIUM CHANNEL PROTEIN 60E"/>
    <property type="match status" value="1"/>
</dbReference>
<feature type="domain" description="Ion transport" evidence="6">
    <location>
        <begin position="27"/>
        <end position="240"/>
    </location>
</feature>
<dbReference type="InterPro" id="IPR027359">
    <property type="entry name" value="Volt_channel_dom_sf"/>
</dbReference>
<dbReference type="RefSeq" id="WP_073823102.1">
    <property type="nucleotide sequence ID" value="NZ_JAUNKL010000001.1"/>
</dbReference>
<dbReference type="Pfam" id="PF00520">
    <property type="entry name" value="Ion_trans"/>
    <property type="match status" value="1"/>
</dbReference>